<dbReference type="KEGG" id="och:CES85_3413"/>
<dbReference type="NCBIfam" id="TIGR02601">
    <property type="entry name" value="autotrns_rpt"/>
    <property type="match status" value="2"/>
</dbReference>
<evidence type="ECO:0000256" key="2">
    <source>
        <dbReference type="SAM" id="SignalP"/>
    </source>
</evidence>
<dbReference type="PROSITE" id="PS51208">
    <property type="entry name" value="AUTOTRANSPORTER"/>
    <property type="match status" value="1"/>
</dbReference>
<dbReference type="OrthoDB" id="9804931at2"/>
<dbReference type="NCBIfam" id="TIGR01414">
    <property type="entry name" value="autotrans_barl"/>
    <property type="match status" value="1"/>
</dbReference>
<evidence type="ECO:0000256" key="1">
    <source>
        <dbReference type="ARBA" id="ARBA00022729"/>
    </source>
</evidence>
<accession>A0A248UND3</accession>
<dbReference type="SUPFAM" id="SSF51126">
    <property type="entry name" value="Pectin lyase-like"/>
    <property type="match status" value="1"/>
</dbReference>
<dbReference type="SMART" id="SM00869">
    <property type="entry name" value="Autotransporter"/>
    <property type="match status" value="1"/>
</dbReference>
<dbReference type="RefSeq" id="WP_095448516.1">
    <property type="nucleotide sequence ID" value="NZ_CP022605.1"/>
</dbReference>
<evidence type="ECO:0000313" key="5">
    <source>
        <dbReference type="Proteomes" id="UP000215256"/>
    </source>
</evidence>
<dbReference type="Proteomes" id="UP000215256">
    <property type="component" value="Plasmid unnamed1"/>
</dbReference>
<dbReference type="InterPro" id="IPR005546">
    <property type="entry name" value="Autotransporte_beta"/>
</dbReference>
<dbReference type="AlphaFoldDB" id="A0A248UND3"/>
<keyword evidence="1 2" id="KW-0732">Signal</keyword>
<dbReference type="InterPro" id="IPR006315">
    <property type="entry name" value="OM_autotransptr_brl_dom"/>
</dbReference>
<dbReference type="Pfam" id="PF12951">
    <property type="entry name" value="PATR"/>
    <property type="match status" value="2"/>
</dbReference>
<organism evidence="4 5">
    <name type="scientific">Ochrobactrum quorumnocens</name>
    <dbReference type="NCBI Taxonomy" id="271865"/>
    <lineage>
        <taxon>Bacteria</taxon>
        <taxon>Pseudomonadati</taxon>
        <taxon>Pseudomonadota</taxon>
        <taxon>Alphaproteobacteria</taxon>
        <taxon>Hyphomicrobiales</taxon>
        <taxon>Brucellaceae</taxon>
        <taxon>Brucella/Ochrobactrum group</taxon>
        <taxon>Ochrobactrum</taxon>
    </lineage>
</organism>
<dbReference type="InterPro" id="IPR013425">
    <property type="entry name" value="Autotrns_rpt"/>
</dbReference>
<dbReference type="Gene3D" id="2.40.128.130">
    <property type="entry name" value="Autotransporter beta-domain"/>
    <property type="match status" value="1"/>
</dbReference>
<evidence type="ECO:0000259" key="3">
    <source>
        <dbReference type="PROSITE" id="PS51208"/>
    </source>
</evidence>
<proteinExistence type="predicted"/>
<geneLocation type="plasmid" evidence="4 5">
    <name>unnamed1</name>
</geneLocation>
<feature type="chain" id="PRO_5012105821" evidence="2">
    <location>
        <begin position="20"/>
        <end position="1047"/>
    </location>
</feature>
<dbReference type="SUPFAM" id="SSF103515">
    <property type="entry name" value="Autotransporter"/>
    <property type="match status" value="1"/>
</dbReference>
<gene>
    <name evidence="4" type="ORF">CES85_3413</name>
</gene>
<dbReference type="InterPro" id="IPR011050">
    <property type="entry name" value="Pectin_lyase_fold/virulence"/>
</dbReference>
<dbReference type="EMBL" id="CP022605">
    <property type="protein sequence ID" value="ASV88367.1"/>
    <property type="molecule type" value="Genomic_DNA"/>
</dbReference>
<name>A0A248UND3_9HYPH</name>
<sequence length="1047" mass="106127">MLFSTVALLFFSSVPAAYSQTTSTWTGNADNAWTNNGNWSGGISPGSSDRVSIETPVALNRQPHIETGVAALADSIYLDQGNSLTVRDGGSLITSDLISIGGATNVPSSTSLLQVVSGGTVGTDRLFIGDGLNKGVALVTGVGSTLSVNLSTPIGRFVVGAWGDGEIGVANRGVLSVSGAGLIELGNDYNGRSATGTLRIGDTGSAGTVSAQEIRFNTSTSQIIANFTDSSTLSAKITGFGSVIKDGVGTLTLTGSSNYTGGTVISDGTVSVNQGSAVIDALGTGLITLNGGRLHSAMGSSTLNSYLVSAGTTGTISTATGTELWLNGGSGQSFSLQGDLMIGASDGAGDVIMDVIGTNAAGNSSITVAYGRLVDGNGSLGNLTGFAGATRVAVGATIDFSGHGGTIRNLQDATPGNGGTVSWSNDPLTVNGGSFSGQFVNSRGGELVKGSTDTLLLNGDNSGFSGTTTIEEGKLIVGDANHSSAMLGGTISVLSGATLGGYGSVGATTVQSGGILSPGNSIGALTVDGNLTLKAGSVLEIEIASNGNSDRVDVSGTATVSGSNVSVTTIDLESSYQNGQLYHFLTAGGGISGEFAGVVSNSAFLDMSLAYGETAADLKICLKTGCPKPVDPEIPGPGTPEPEKPSPALFTTVAQTRNQYATAGGLDSLAQTGSPLALYNSLLMLSADEARKAFDGLSGEAYASAKGVIINDSQFIRNAALGRLQQAFGGAPASAINASSYAGSQKDASASALSIDTVAPGSIAAVQNLYTAWGYAYGAWTRQDDNSNAGSVKSSVGGFVTGIDGTILDTWRLGLLAGYSHSSFDMNDRASSGSSDNYTLGGYTGTEWTLNNGHALAFRSGLAYTWHDIDMNRSVAFPGFADNLTGDYDAGSFQVFGELGYKIHYGKALFEPYAGLAYLRLKTDGFDEKGQTAAALSVQSGTMDTSFSTLGLRASTEFILGSITATARTDIGWRHAYGDITPVSTASFSGSDAFTVYGLPIAEDSALIEAGLNFKLTEDATLGLSYNGQFASRAKQNGLNAKLSVGF</sequence>
<reference evidence="4 5" key="1">
    <citation type="submission" date="2017-07" db="EMBL/GenBank/DDBJ databases">
        <title>Phylogenetic study on the rhizospheric bacterium Ochrobactrum sp. A44.</title>
        <authorList>
            <person name="Krzyzanowska D.M."/>
            <person name="Ossowicki A."/>
            <person name="Rajewska M."/>
            <person name="Maciag T."/>
            <person name="Kaczynski Z."/>
            <person name="Czerwicka M."/>
            <person name="Jafra S."/>
        </authorList>
    </citation>
    <scope>NUCLEOTIDE SEQUENCE [LARGE SCALE GENOMIC DNA]</scope>
    <source>
        <strain evidence="4 5">A44</strain>
        <plasmid evidence="4 5">unnamed1</plasmid>
    </source>
</reference>
<dbReference type="Pfam" id="PF03797">
    <property type="entry name" value="Autotransporter"/>
    <property type="match status" value="1"/>
</dbReference>
<protein>
    <submittedName>
        <fullName evidence="4">Outer membrane autotransporter barrel domain protein</fullName>
    </submittedName>
</protein>
<evidence type="ECO:0000313" key="4">
    <source>
        <dbReference type="EMBL" id="ASV88367.1"/>
    </source>
</evidence>
<dbReference type="InterPro" id="IPR036709">
    <property type="entry name" value="Autotransporte_beta_dom_sf"/>
</dbReference>
<feature type="domain" description="Autotransporter" evidence="3">
    <location>
        <begin position="765"/>
        <end position="1047"/>
    </location>
</feature>
<keyword evidence="4" id="KW-0614">Plasmid</keyword>
<feature type="signal peptide" evidence="2">
    <location>
        <begin position="1"/>
        <end position="19"/>
    </location>
</feature>
<dbReference type="GO" id="GO:0019867">
    <property type="term" value="C:outer membrane"/>
    <property type="evidence" value="ECO:0007669"/>
    <property type="project" value="InterPro"/>
</dbReference>